<keyword evidence="2" id="KW-1133">Transmembrane helix</keyword>
<dbReference type="PATRIC" id="fig|186479.3.peg.8132"/>
<evidence type="ECO:0008006" key="5">
    <source>
        <dbReference type="Google" id="ProtNLM"/>
    </source>
</evidence>
<reference evidence="3 4" key="1">
    <citation type="submission" date="2015-09" db="EMBL/GenBank/DDBJ databases">
        <title>Draft genome sequence of Kouleothrix aurantiaca JCM 19913.</title>
        <authorList>
            <person name="Hemp J."/>
        </authorList>
    </citation>
    <scope>NUCLEOTIDE SEQUENCE [LARGE SCALE GENOMIC DNA]</scope>
    <source>
        <strain evidence="3 4">COM-B</strain>
    </source>
</reference>
<evidence type="ECO:0000313" key="4">
    <source>
        <dbReference type="Proteomes" id="UP000050509"/>
    </source>
</evidence>
<keyword evidence="2" id="KW-0812">Transmembrane</keyword>
<evidence type="ECO:0000256" key="2">
    <source>
        <dbReference type="SAM" id="Phobius"/>
    </source>
</evidence>
<proteinExistence type="predicted"/>
<keyword evidence="2" id="KW-0472">Membrane</keyword>
<dbReference type="InterPro" id="IPR021454">
    <property type="entry name" value="DUF3105"/>
</dbReference>
<gene>
    <name evidence="3" type="ORF">SE17_03100</name>
</gene>
<evidence type="ECO:0000256" key="1">
    <source>
        <dbReference type="SAM" id="MobiDB-lite"/>
    </source>
</evidence>
<name>A0A0P9FMP5_9CHLR</name>
<evidence type="ECO:0000313" key="3">
    <source>
        <dbReference type="EMBL" id="KPV54545.1"/>
    </source>
</evidence>
<dbReference type="Pfam" id="PF11303">
    <property type="entry name" value="DUF3105"/>
    <property type="match status" value="1"/>
</dbReference>
<sequence length="202" mass="21373">MTKPPVPASQTSGARRKGRSVQARKDRRGLWAIGVVALVLLVALAVALRTTGQTSDIAGVETFAKPPQGHQPGQLTYPQTPPAGGVHNPAWQNCGVYDQPIQKEMGVHSQEHGAVWITYRPDLPAVDIEQLRTLVRGRVFTLLSPYPDLPAPVVASAWGVQLKADGTADARLSSFISKYAQGGQAPEIGAPCTGGVGTPISR</sequence>
<accession>A0A0P9FMP5</accession>
<dbReference type="EMBL" id="LJCR01000041">
    <property type="protein sequence ID" value="KPV54545.1"/>
    <property type="molecule type" value="Genomic_DNA"/>
</dbReference>
<feature type="region of interest" description="Disordered" evidence="1">
    <location>
        <begin position="1"/>
        <end position="23"/>
    </location>
</feature>
<protein>
    <recommendedName>
        <fullName evidence="5">DUF3105 domain-containing protein</fullName>
    </recommendedName>
</protein>
<dbReference type="AlphaFoldDB" id="A0A0P9FMP5"/>
<organism evidence="3 4">
    <name type="scientific">Kouleothrix aurantiaca</name>
    <dbReference type="NCBI Taxonomy" id="186479"/>
    <lineage>
        <taxon>Bacteria</taxon>
        <taxon>Bacillati</taxon>
        <taxon>Chloroflexota</taxon>
        <taxon>Chloroflexia</taxon>
        <taxon>Chloroflexales</taxon>
        <taxon>Roseiflexineae</taxon>
        <taxon>Roseiflexaceae</taxon>
        <taxon>Kouleothrix</taxon>
    </lineage>
</organism>
<dbReference type="Proteomes" id="UP000050509">
    <property type="component" value="Unassembled WGS sequence"/>
</dbReference>
<keyword evidence="4" id="KW-1185">Reference proteome</keyword>
<feature type="transmembrane region" description="Helical" evidence="2">
    <location>
        <begin position="29"/>
        <end position="48"/>
    </location>
</feature>
<comment type="caution">
    <text evidence="3">The sequence shown here is derived from an EMBL/GenBank/DDBJ whole genome shotgun (WGS) entry which is preliminary data.</text>
</comment>